<evidence type="ECO:0000313" key="1">
    <source>
        <dbReference type="EMBL" id="PLR23837.1"/>
    </source>
</evidence>
<dbReference type="EMBL" id="PJRS01000028">
    <property type="protein sequence ID" value="PLR23837.1"/>
    <property type="molecule type" value="Genomic_DNA"/>
</dbReference>
<name>A0A2N5DCQ2_9CAUL</name>
<dbReference type="AlphaFoldDB" id="A0A2N5DCQ2"/>
<evidence type="ECO:0000313" key="2">
    <source>
        <dbReference type="Proteomes" id="UP000234479"/>
    </source>
</evidence>
<accession>A0A2N5DCQ2</accession>
<protein>
    <submittedName>
        <fullName evidence="1">Uncharacterized protein</fullName>
    </submittedName>
</protein>
<dbReference type="Proteomes" id="UP000234479">
    <property type="component" value="Unassembled WGS sequence"/>
</dbReference>
<proteinExistence type="predicted"/>
<organism evidence="1 2">
    <name type="scientific">Caulobacter zeae</name>
    <dbReference type="NCBI Taxonomy" id="2055137"/>
    <lineage>
        <taxon>Bacteria</taxon>
        <taxon>Pseudomonadati</taxon>
        <taxon>Pseudomonadota</taxon>
        <taxon>Alphaproteobacteria</taxon>
        <taxon>Caulobacterales</taxon>
        <taxon>Caulobacteraceae</taxon>
        <taxon>Caulobacter</taxon>
    </lineage>
</organism>
<comment type="caution">
    <text evidence="1">The sequence shown here is derived from an EMBL/GenBank/DDBJ whole genome shotgun (WGS) entry which is preliminary data.</text>
</comment>
<reference evidence="1 2" key="1">
    <citation type="submission" date="2017-12" db="EMBL/GenBank/DDBJ databases">
        <title>The genome sequence of Caulobacter sp. 410.</title>
        <authorList>
            <person name="Gao J."/>
            <person name="Mao X."/>
            <person name="Sun J."/>
        </authorList>
    </citation>
    <scope>NUCLEOTIDE SEQUENCE [LARGE SCALE GENOMIC DNA]</scope>
    <source>
        <strain evidence="1 2">410</strain>
    </source>
</reference>
<keyword evidence="2" id="KW-1185">Reference proteome</keyword>
<gene>
    <name evidence="1" type="ORF">SGCZBJ_14700</name>
</gene>
<sequence>MYDVDVEKILEPELYRRLVSVGLFDRMEVSNSTESVGYIASPNDFQKYGRPFEEDPIDDAKALIASLTYGQSRSTHTRGQITMPEALIRALVRGEELAARAGGVRAIGEDYRELEARQVVDVTKKSYGRYTMRLLKKDVGELALTIIRGGAAAQEAVLMDGSPARAFKGPHAARSEVRARNEITDKRFVYDALDRLRSGG</sequence>